<reference evidence="3 4" key="1">
    <citation type="journal article" date="2016" name="Nat. Commun.">
        <title>Thousands of microbial genomes shed light on interconnected biogeochemical processes in an aquifer system.</title>
        <authorList>
            <person name="Anantharaman K."/>
            <person name="Brown C.T."/>
            <person name="Hug L.A."/>
            <person name="Sharon I."/>
            <person name="Castelle C.J."/>
            <person name="Probst A.J."/>
            <person name="Thomas B.C."/>
            <person name="Singh A."/>
            <person name="Wilkins M.J."/>
            <person name="Karaoz U."/>
            <person name="Brodie E.L."/>
            <person name="Williams K.H."/>
            <person name="Hubbard S.S."/>
            <person name="Banfield J.F."/>
        </authorList>
    </citation>
    <scope>NUCLEOTIDE SEQUENCE [LARGE SCALE GENOMIC DNA]</scope>
</reference>
<sequence length="115" mass="13254">MPYMYILECSDGSYYTGSTWNLERRLNEHQSGVGANHTSKRLPVRLVYFEHFDRVDEAYFREKQIQGWTHEKKKMLIEHNLTKIHELSKCKNETSSDNAAFGSAQAAVIGTGQVK</sequence>
<name>A0A1F7F327_UNCRA</name>
<proteinExistence type="inferred from homology"/>
<accession>A0A1F7F327</accession>
<dbReference type="EMBL" id="MFYX01000134">
    <property type="protein sequence ID" value="OGK01084.1"/>
    <property type="molecule type" value="Genomic_DNA"/>
</dbReference>
<dbReference type="PANTHER" id="PTHR34477">
    <property type="entry name" value="UPF0213 PROTEIN YHBQ"/>
    <property type="match status" value="1"/>
</dbReference>
<evidence type="ECO:0000313" key="3">
    <source>
        <dbReference type="EMBL" id="OGK01084.1"/>
    </source>
</evidence>
<feature type="domain" description="GIY-YIG" evidence="2">
    <location>
        <begin position="1"/>
        <end position="75"/>
    </location>
</feature>
<dbReference type="SMART" id="SM00465">
    <property type="entry name" value="GIYc"/>
    <property type="match status" value="1"/>
</dbReference>
<dbReference type="PANTHER" id="PTHR34477:SF1">
    <property type="entry name" value="UPF0213 PROTEIN YHBQ"/>
    <property type="match status" value="1"/>
</dbReference>
<dbReference type="SUPFAM" id="SSF82771">
    <property type="entry name" value="GIY-YIG endonuclease"/>
    <property type="match status" value="1"/>
</dbReference>
<dbReference type="InterPro" id="IPR035901">
    <property type="entry name" value="GIY-YIG_endonuc_sf"/>
</dbReference>
<evidence type="ECO:0000259" key="2">
    <source>
        <dbReference type="PROSITE" id="PS50164"/>
    </source>
</evidence>
<protein>
    <recommendedName>
        <fullName evidence="2">GIY-YIG domain-containing protein</fullName>
    </recommendedName>
</protein>
<evidence type="ECO:0000313" key="4">
    <source>
        <dbReference type="Proteomes" id="UP000179243"/>
    </source>
</evidence>
<dbReference type="Pfam" id="PF01541">
    <property type="entry name" value="GIY-YIG"/>
    <property type="match status" value="1"/>
</dbReference>
<dbReference type="CDD" id="cd10456">
    <property type="entry name" value="GIY-YIG_UPF0213"/>
    <property type="match status" value="1"/>
</dbReference>
<dbReference type="AlphaFoldDB" id="A0A1F7F327"/>
<comment type="caution">
    <text evidence="3">The sequence shown here is derived from an EMBL/GenBank/DDBJ whole genome shotgun (WGS) entry which is preliminary data.</text>
</comment>
<gene>
    <name evidence="3" type="ORF">A2519_16975</name>
</gene>
<dbReference type="Gene3D" id="3.40.1440.10">
    <property type="entry name" value="GIY-YIG endonuclease"/>
    <property type="match status" value="1"/>
</dbReference>
<comment type="similarity">
    <text evidence="1">Belongs to the UPF0213 family.</text>
</comment>
<dbReference type="InterPro" id="IPR000305">
    <property type="entry name" value="GIY-YIG_endonuc"/>
</dbReference>
<evidence type="ECO:0000256" key="1">
    <source>
        <dbReference type="ARBA" id="ARBA00007435"/>
    </source>
</evidence>
<dbReference type="Proteomes" id="UP000179243">
    <property type="component" value="Unassembled WGS sequence"/>
</dbReference>
<dbReference type="PROSITE" id="PS50164">
    <property type="entry name" value="GIY_YIG"/>
    <property type="match status" value="1"/>
</dbReference>
<dbReference type="InterPro" id="IPR050190">
    <property type="entry name" value="UPF0213_domain"/>
</dbReference>
<organism evidence="3 4">
    <name type="scientific">Candidatus Raymondbacteria bacterium RIFOXYD12_FULL_49_13</name>
    <dbReference type="NCBI Taxonomy" id="1817890"/>
    <lineage>
        <taxon>Bacteria</taxon>
        <taxon>Raymondiibacteriota</taxon>
    </lineage>
</organism>